<evidence type="ECO:0000313" key="2">
    <source>
        <dbReference type="Proteomes" id="UP000255326"/>
    </source>
</evidence>
<comment type="caution">
    <text evidence="1">The sequence shown here is derived from an EMBL/GenBank/DDBJ whole genome shotgun (WGS) entry which is preliminary data.</text>
</comment>
<keyword evidence="2" id="KW-1185">Reference proteome</keyword>
<organism evidence="1 2">
    <name type="scientific">Falsibacillus pallidus</name>
    <dbReference type="NCBI Taxonomy" id="493781"/>
    <lineage>
        <taxon>Bacteria</taxon>
        <taxon>Bacillati</taxon>
        <taxon>Bacillota</taxon>
        <taxon>Bacilli</taxon>
        <taxon>Bacillales</taxon>
        <taxon>Bacillaceae</taxon>
        <taxon>Falsibacillus</taxon>
    </lineage>
</organism>
<reference evidence="1 2" key="1">
    <citation type="submission" date="2018-07" db="EMBL/GenBank/DDBJ databases">
        <title>Genomic Encyclopedia of Type Strains, Phase IV (KMG-IV): sequencing the most valuable type-strain genomes for metagenomic binning, comparative biology and taxonomic classification.</title>
        <authorList>
            <person name="Goeker M."/>
        </authorList>
    </citation>
    <scope>NUCLEOTIDE SEQUENCE [LARGE SCALE GENOMIC DNA]</scope>
    <source>
        <strain evidence="1 2">DSM 25281</strain>
    </source>
</reference>
<sequence length="39" mass="4270">MNLALAEAARNIKTATENWLNRFFGLSPVCGLPAGIVYF</sequence>
<gene>
    <name evidence="1" type="ORF">DFR59_11212</name>
</gene>
<evidence type="ECO:0000313" key="1">
    <source>
        <dbReference type="EMBL" id="RDI40096.1"/>
    </source>
</evidence>
<dbReference type="Proteomes" id="UP000255326">
    <property type="component" value="Unassembled WGS sequence"/>
</dbReference>
<proteinExistence type="predicted"/>
<name>A0A370GA93_9BACI</name>
<accession>A0A370GA93</accession>
<dbReference type="AlphaFoldDB" id="A0A370GA93"/>
<dbReference type="EMBL" id="QQAY01000012">
    <property type="protein sequence ID" value="RDI40096.1"/>
    <property type="molecule type" value="Genomic_DNA"/>
</dbReference>
<protein>
    <submittedName>
        <fullName evidence="1">Uncharacterized protein</fullName>
    </submittedName>
</protein>